<evidence type="ECO:0000256" key="1">
    <source>
        <dbReference type="ARBA" id="ARBA00009477"/>
    </source>
</evidence>
<dbReference type="Gene3D" id="2.40.50.100">
    <property type="match status" value="1"/>
</dbReference>
<dbReference type="GO" id="GO:0015562">
    <property type="term" value="F:efflux transmembrane transporter activity"/>
    <property type="evidence" value="ECO:0007669"/>
    <property type="project" value="TreeGrafter"/>
</dbReference>
<dbReference type="SUPFAM" id="SSF111369">
    <property type="entry name" value="HlyD-like secretion proteins"/>
    <property type="match status" value="1"/>
</dbReference>
<dbReference type="InterPro" id="IPR006143">
    <property type="entry name" value="RND_pump_MFP"/>
</dbReference>
<organism evidence="4 5">
    <name type="scientific">Mangrovicoccus algicola</name>
    <dbReference type="NCBI Taxonomy" id="2771008"/>
    <lineage>
        <taxon>Bacteria</taxon>
        <taxon>Pseudomonadati</taxon>
        <taxon>Pseudomonadota</taxon>
        <taxon>Alphaproteobacteria</taxon>
        <taxon>Rhodobacterales</taxon>
        <taxon>Paracoccaceae</taxon>
        <taxon>Mangrovicoccus</taxon>
    </lineage>
</organism>
<dbReference type="NCBIfam" id="TIGR01730">
    <property type="entry name" value="RND_mfp"/>
    <property type="match status" value="1"/>
</dbReference>
<dbReference type="PANTHER" id="PTHR30469:SF11">
    <property type="entry name" value="BLL4320 PROTEIN"/>
    <property type="match status" value="1"/>
</dbReference>
<dbReference type="Gene3D" id="2.40.30.170">
    <property type="match status" value="1"/>
</dbReference>
<dbReference type="RefSeq" id="WP_193179685.1">
    <property type="nucleotide sequence ID" value="NZ_JACVXA010000007.1"/>
</dbReference>
<evidence type="ECO:0000259" key="2">
    <source>
        <dbReference type="Pfam" id="PF25954"/>
    </source>
</evidence>
<dbReference type="FunFam" id="2.40.30.170:FF:000010">
    <property type="entry name" value="Efflux RND transporter periplasmic adaptor subunit"/>
    <property type="match status" value="1"/>
</dbReference>
<dbReference type="PANTHER" id="PTHR30469">
    <property type="entry name" value="MULTIDRUG RESISTANCE PROTEIN MDTA"/>
    <property type="match status" value="1"/>
</dbReference>
<sequence>MQALKLLIGTAVVVAAGLGGLELSERFLASGPAQAALGPARDRDAEPLRVATVPAASHRFVTRVSAVGTTRAHRAISLLPDASGRITEILFVAGQSVEAGAPLLRLDDAVERATLKSAEATLEEARAAYDRQETLRARGAAADATWQSARAALLRAEAERDLAEVALQERTLRAPFAGVTGLTELEIGGMIDTSTIVTTLDDPSVIEAEFRVPETVMARLDPGLPVELTSAAYPGRVFSGGITGIDTRVDSQTRSILIRAAIENADAALTGGMFMEVSLLLEDRMSPAVPERALSVEGDRTMVHVARDGHAQLAELVTGQSADGLVEVLDGLEPGAQVIVSNLHRVSDGMAVAPAEPALPAAGARP</sequence>
<comment type="caution">
    <text evidence="4">The sequence shown here is derived from an EMBL/GenBank/DDBJ whole genome shotgun (WGS) entry which is preliminary data.</text>
</comment>
<accession>A0A8J7CGM8</accession>
<dbReference type="Gene3D" id="1.10.287.470">
    <property type="entry name" value="Helix hairpin bin"/>
    <property type="match status" value="1"/>
</dbReference>
<gene>
    <name evidence="4" type="ORF">ICN82_03550</name>
</gene>
<dbReference type="InterPro" id="IPR058792">
    <property type="entry name" value="Beta-barrel_RND_2"/>
</dbReference>
<dbReference type="AlphaFoldDB" id="A0A8J7CGM8"/>
<feature type="domain" description="CusB-like beta-barrel" evidence="2">
    <location>
        <begin position="209"/>
        <end position="279"/>
    </location>
</feature>
<dbReference type="Pfam" id="PF25954">
    <property type="entry name" value="Beta-barrel_RND_2"/>
    <property type="match status" value="1"/>
</dbReference>
<evidence type="ECO:0000259" key="3">
    <source>
        <dbReference type="Pfam" id="PF25989"/>
    </source>
</evidence>
<protein>
    <submittedName>
        <fullName evidence="4">Efflux RND transporter periplasmic adaptor subunit</fullName>
    </submittedName>
</protein>
<name>A0A8J7CGM8_9RHOB</name>
<comment type="similarity">
    <text evidence="1">Belongs to the membrane fusion protein (MFP) (TC 8.A.1) family.</text>
</comment>
<dbReference type="Pfam" id="PF25989">
    <property type="entry name" value="YknX_C"/>
    <property type="match status" value="1"/>
</dbReference>
<dbReference type="Proteomes" id="UP000609121">
    <property type="component" value="Unassembled WGS sequence"/>
</dbReference>
<keyword evidence="5" id="KW-1185">Reference proteome</keyword>
<dbReference type="InterPro" id="IPR058637">
    <property type="entry name" value="YknX-like_C"/>
</dbReference>
<evidence type="ECO:0000313" key="4">
    <source>
        <dbReference type="EMBL" id="MBE3637275.1"/>
    </source>
</evidence>
<reference evidence="4" key="1">
    <citation type="submission" date="2020-09" db="EMBL/GenBank/DDBJ databases">
        <title>A novel bacterium of genus Mangrovicoccus, isolated from South China Sea.</title>
        <authorList>
            <person name="Huang H."/>
            <person name="Mo K."/>
            <person name="Hu Y."/>
        </authorList>
    </citation>
    <scope>NUCLEOTIDE SEQUENCE</scope>
    <source>
        <strain evidence="4">HB182678</strain>
    </source>
</reference>
<dbReference type="GO" id="GO:1990281">
    <property type="term" value="C:efflux pump complex"/>
    <property type="evidence" value="ECO:0007669"/>
    <property type="project" value="TreeGrafter"/>
</dbReference>
<dbReference type="EMBL" id="JACVXA010000007">
    <property type="protein sequence ID" value="MBE3637275.1"/>
    <property type="molecule type" value="Genomic_DNA"/>
</dbReference>
<feature type="domain" description="YknX-like C-terminal permuted SH3-like" evidence="3">
    <location>
        <begin position="288"/>
        <end position="353"/>
    </location>
</feature>
<dbReference type="Gene3D" id="2.40.420.20">
    <property type="match status" value="1"/>
</dbReference>
<proteinExistence type="inferred from homology"/>
<evidence type="ECO:0000313" key="5">
    <source>
        <dbReference type="Proteomes" id="UP000609121"/>
    </source>
</evidence>